<dbReference type="EMBL" id="BSXT01000543">
    <property type="protein sequence ID" value="GMF29683.1"/>
    <property type="molecule type" value="Genomic_DNA"/>
</dbReference>
<gene>
    <name evidence="2" type="ORF">Pfra01_000640900</name>
</gene>
<feature type="region of interest" description="Disordered" evidence="1">
    <location>
        <begin position="1"/>
        <end position="21"/>
    </location>
</feature>
<name>A0A9W6WVX9_9STRA</name>
<sequence length="107" mass="11927">MRSSAGNSDADSDHSDSSSCEDVIPNIPVVEGLRGTIFIFLLNVGASYSSPCVYLHVASTRTPDMTAFRCVDLVTSYEDESKRFSVNTFRWCSRCFDDESNFDARHI</sequence>
<keyword evidence="3" id="KW-1185">Reference proteome</keyword>
<dbReference type="Proteomes" id="UP001165121">
    <property type="component" value="Unassembled WGS sequence"/>
</dbReference>
<reference evidence="2" key="1">
    <citation type="submission" date="2023-04" db="EMBL/GenBank/DDBJ databases">
        <title>Phytophthora fragariaefolia NBRC 109709.</title>
        <authorList>
            <person name="Ichikawa N."/>
            <person name="Sato H."/>
            <person name="Tonouchi N."/>
        </authorList>
    </citation>
    <scope>NUCLEOTIDE SEQUENCE</scope>
    <source>
        <strain evidence="2">NBRC 109709</strain>
    </source>
</reference>
<organism evidence="2 3">
    <name type="scientific">Phytophthora fragariaefolia</name>
    <dbReference type="NCBI Taxonomy" id="1490495"/>
    <lineage>
        <taxon>Eukaryota</taxon>
        <taxon>Sar</taxon>
        <taxon>Stramenopiles</taxon>
        <taxon>Oomycota</taxon>
        <taxon>Peronosporomycetes</taxon>
        <taxon>Peronosporales</taxon>
        <taxon>Peronosporaceae</taxon>
        <taxon>Phytophthora</taxon>
    </lineage>
</organism>
<evidence type="ECO:0000256" key="1">
    <source>
        <dbReference type="SAM" id="MobiDB-lite"/>
    </source>
</evidence>
<evidence type="ECO:0000313" key="2">
    <source>
        <dbReference type="EMBL" id="GMF29683.1"/>
    </source>
</evidence>
<proteinExistence type="predicted"/>
<evidence type="ECO:0000313" key="3">
    <source>
        <dbReference type="Proteomes" id="UP001165121"/>
    </source>
</evidence>
<dbReference type="AlphaFoldDB" id="A0A9W6WVX9"/>
<protein>
    <submittedName>
        <fullName evidence="2">Unnamed protein product</fullName>
    </submittedName>
</protein>
<accession>A0A9W6WVX9</accession>
<comment type="caution">
    <text evidence="2">The sequence shown here is derived from an EMBL/GenBank/DDBJ whole genome shotgun (WGS) entry which is preliminary data.</text>
</comment>